<evidence type="ECO:0000313" key="2">
    <source>
        <dbReference type="EMBL" id="CAI9273806.1"/>
    </source>
</evidence>
<accession>A0AA36DW21</accession>
<gene>
    <name evidence="2" type="ORF">LSALG_LOCUS13931</name>
</gene>
<proteinExistence type="predicted"/>
<organism evidence="2 3">
    <name type="scientific">Lactuca saligna</name>
    <name type="common">Willowleaf lettuce</name>
    <dbReference type="NCBI Taxonomy" id="75948"/>
    <lineage>
        <taxon>Eukaryota</taxon>
        <taxon>Viridiplantae</taxon>
        <taxon>Streptophyta</taxon>
        <taxon>Embryophyta</taxon>
        <taxon>Tracheophyta</taxon>
        <taxon>Spermatophyta</taxon>
        <taxon>Magnoliopsida</taxon>
        <taxon>eudicotyledons</taxon>
        <taxon>Gunneridae</taxon>
        <taxon>Pentapetalae</taxon>
        <taxon>asterids</taxon>
        <taxon>campanulids</taxon>
        <taxon>Asterales</taxon>
        <taxon>Asteraceae</taxon>
        <taxon>Cichorioideae</taxon>
        <taxon>Cichorieae</taxon>
        <taxon>Lactucinae</taxon>
        <taxon>Lactuca</taxon>
    </lineage>
</organism>
<protein>
    <submittedName>
        <fullName evidence="2">Uncharacterized protein</fullName>
    </submittedName>
</protein>
<sequence length="146" mass="15888">MAGDILVTSWAEVKSPLRPIQSLDGGKTSIQEEHASNRTPTSQTPSSSMVETPTTYIANLWCPTTSTTQQIAILTTTSQIIAMQKTYILASQQQSFPHVSGTETWILHTVQSQPQNPSIVHPHAAMAGLSHVPIFSQQPLILNQLT</sequence>
<dbReference type="AlphaFoldDB" id="A0AA36DW21"/>
<evidence type="ECO:0000313" key="3">
    <source>
        <dbReference type="Proteomes" id="UP001177003"/>
    </source>
</evidence>
<feature type="region of interest" description="Disordered" evidence="1">
    <location>
        <begin position="18"/>
        <end position="50"/>
    </location>
</feature>
<feature type="compositionally biased region" description="Polar residues" evidence="1">
    <location>
        <begin position="37"/>
        <end position="50"/>
    </location>
</feature>
<dbReference type="Proteomes" id="UP001177003">
    <property type="component" value="Chromosome 2"/>
</dbReference>
<keyword evidence="3" id="KW-1185">Reference proteome</keyword>
<reference evidence="2" key="1">
    <citation type="submission" date="2023-04" db="EMBL/GenBank/DDBJ databases">
        <authorList>
            <person name="Vijverberg K."/>
            <person name="Xiong W."/>
            <person name="Schranz E."/>
        </authorList>
    </citation>
    <scope>NUCLEOTIDE SEQUENCE</scope>
</reference>
<dbReference type="EMBL" id="OX465078">
    <property type="protein sequence ID" value="CAI9273806.1"/>
    <property type="molecule type" value="Genomic_DNA"/>
</dbReference>
<evidence type="ECO:0000256" key="1">
    <source>
        <dbReference type="SAM" id="MobiDB-lite"/>
    </source>
</evidence>
<name>A0AA36DW21_LACSI</name>